<dbReference type="GeneID" id="37267011"/>
<dbReference type="OrthoDB" id="72772at2759"/>
<dbReference type="EMBL" id="KZ819286">
    <property type="protein sequence ID" value="PWO00111.1"/>
    <property type="molecule type" value="Genomic_DNA"/>
</dbReference>
<proteinExistence type="predicted"/>
<sequence>MQDASAEREGAKSARAILARRREVLARRKARLETARRGNLSLRATIEAMSTSIASLSHALQSAALHARRATLLGELEHIYPIDLLDASSLLFSINNLALPNTDNPQHPSSSASPSTAAAAAVDEETRASALGLVAQVVVLLSVYTNTPLHYPLATAGSRAVVQDGISCMTGPRAFPLYAKGVESYRFEYAVFLLNKNIEQLMNQHRVPVLDIRHTLGNLKNFIITVSSSGADEATGRGDSARRNAPRRNGNEGTTVRELKSGKKEEAARQLPAADEATKASTLKTHATTPSTATATTSWTASLLGWRSSPAPPAAAAAEATASTATAAAVTATTAAPAGGTSAEPPATK</sequence>
<dbReference type="GO" id="GO:0000323">
    <property type="term" value="C:lytic vacuole"/>
    <property type="evidence" value="ECO:0007669"/>
    <property type="project" value="TreeGrafter"/>
</dbReference>
<evidence type="ECO:0000256" key="2">
    <source>
        <dbReference type="SAM" id="MobiDB-lite"/>
    </source>
</evidence>
<dbReference type="Proteomes" id="UP000245946">
    <property type="component" value="Unassembled WGS sequence"/>
</dbReference>
<protein>
    <recommendedName>
        <fullName evidence="5">UV radiation resistance protein/autophagy-related protein 14</fullName>
    </recommendedName>
</protein>
<dbReference type="PANTHER" id="PTHR15157">
    <property type="entry name" value="UV RADIATION RESISTANCE-ASSOCIATED GENE PROTEIN"/>
    <property type="match status" value="1"/>
</dbReference>
<dbReference type="GO" id="GO:0000149">
    <property type="term" value="F:SNARE binding"/>
    <property type="evidence" value="ECO:0007669"/>
    <property type="project" value="TreeGrafter"/>
</dbReference>
<gene>
    <name evidence="3" type="ORF">FA09DRAFT_206399</name>
</gene>
<dbReference type="STRING" id="58919.A0A316ZEE2"/>
<feature type="compositionally biased region" description="Low complexity" evidence="2">
    <location>
        <begin position="281"/>
        <end position="296"/>
    </location>
</feature>
<evidence type="ECO:0000256" key="1">
    <source>
        <dbReference type="ARBA" id="ARBA00023054"/>
    </source>
</evidence>
<dbReference type="AlphaFoldDB" id="A0A316ZEE2"/>
<evidence type="ECO:0000313" key="4">
    <source>
        <dbReference type="Proteomes" id="UP000245946"/>
    </source>
</evidence>
<keyword evidence="1" id="KW-0175">Coiled coil</keyword>
<dbReference type="GO" id="GO:0005768">
    <property type="term" value="C:endosome"/>
    <property type="evidence" value="ECO:0007669"/>
    <property type="project" value="TreeGrafter"/>
</dbReference>
<dbReference type="RefSeq" id="XP_025600389.1">
    <property type="nucleotide sequence ID" value="XM_025739465.1"/>
</dbReference>
<feature type="compositionally biased region" description="Basic and acidic residues" evidence="2">
    <location>
        <begin position="255"/>
        <end position="268"/>
    </location>
</feature>
<keyword evidence="4" id="KW-1185">Reference proteome</keyword>
<dbReference type="PANTHER" id="PTHR15157:SF5">
    <property type="entry name" value="UV RADIATION RESISTANCE-ASSOCIATED GENE PROTEIN"/>
    <property type="match status" value="1"/>
</dbReference>
<organism evidence="3 4">
    <name type="scientific">Tilletiopsis washingtonensis</name>
    <dbReference type="NCBI Taxonomy" id="58919"/>
    <lineage>
        <taxon>Eukaryota</taxon>
        <taxon>Fungi</taxon>
        <taxon>Dikarya</taxon>
        <taxon>Basidiomycota</taxon>
        <taxon>Ustilaginomycotina</taxon>
        <taxon>Exobasidiomycetes</taxon>
        <taxon>Entylomatales</taxon>
        <taxon>Entylomatales incertae sedis</taxon>
        <taxon>Tilletiopsis</taxon>
    </lineage>
</organism>
<evidence type="ECO:0008006" key="5">
    <source>
        <dbReference type="Google" id="ProtNLM"/>
    </source>
</evidence>
<reference evidence="3 4" key="1">
    <citation type="journal article" date="2018" name="Mol. Biol. Evol.">
        <title>Broad Genomic Sampling Reveals a Smut Pathogenic Ancestry of the Fungal Clade Ustilaginomycotina.</title>
        <authorList>
            <person name="Kijpornyongpan T."/>
            <person name="Mondo S.J."/>
            <person name="Barry K."/>
            <person name="Sandor L."/>
            <person name="Lee J."/>
            <person name="Lipzen A."/>
            <person name="Pangilinan J."/>
            <person name="LaButti K."/>
            <person name="Hainaut M."/>
            <person name="Henrissat B."/>
            <person name="Grigoriev I.V."/>
            <person name="Spatafora J.W."/>
            <person name="Aime M.C."/>
        </authorList>
    </citation>
    <scope>NUCLEOTIDE SEQUENCE [LARGE SCALE GENOMIC DNA]</scope>
    <source>
        <strain evidence="3 4">MCA 4186</strain>
    </source>
</reference>
<feature type="region of interest" description="Disordered" evidence="2">
    <location>
        <begin position="230"/>
        <end position="296"/>
    </location>
</feature>
<name>A0A316ZEE2_9BASI</name>
<accession>A0A316ZEE2</accession>
<dbReference type="GO" id="GO:0035493">
    <property type="term" value="P:SNARE complex assembly"/>
    <property type="evidence" value="ECO:0007669"/>
    <property type="project" value="TreeGrafter"/>
</dbReference>
<evidence type="ECO:0000313" key="3">
    <source>
        <dbReference type="EMBL" id="PWO00111.1"/>
    </source>
</evidence>